<dbReference type="STRING" id="411471.SUBVAR_06436"/>
<keyword evidence="1" id="KW-0812">Transmembrane</keyword>
<comment type="caution">
    <text evidence="2">The sequence shown here is derived from an EMBL/GenBank/DDBJ whole genome shotgun (WGS) entry which is preliminary data.</text>
</comment>
<dbReference type="Proteomes" id="UP000003438">
    <property type="component" value="Unassembled WGS sequence"/>
</dbReference>
<dbReference type="AlphaFoldDB" id="D1PPW9"/>
<evidence type="ECO:0000313" key="2">
    <source>
        <dbReference type="EMBL" id="EFB75315.1"/>
    </source>
</evidence>
<evidence type="ECO:0000256" key="1">
    <source>
        <dbReference type="SAM" id="Phobius"/>
    </source>
</evidence>
<feature type="transmembrane region" description="Helical" evidence="1">
    <location>
        <begin position="21"/>
        <end position="40"/>
    </location>
</feature>
<dbReference type="RefSeq" id="WP_007047799.1">
    <property type="nucleotide sequence ID" value="NZ_GG704769.1"/>
</dbReference>
<keyword evidence="3" id="KW-1185">Reference proteome</keyword>
<accession>D1PPW9</accession>
<reference evidence="2" key="1">
    <citation type="submission" date="2009-12" db="EMBL/GenBank/DDBJ databases">
        <authorList>
            <person name="Weinstock G."/>
            <person name="Sodergren E."/>
            <person name="Clifton S."/>
            <person name="Fulton L."/>
            <person name="Fulton B."/>
            <person name="Courtney L."/>
            <person name="Fronick C."/>
            <person name="Harrison M."/>
            <person name="Strong C."/>
            <person name="Farmer C."/>
            <person name="Delahaunty K."/>
            <person name="Markovic C."/>
            <person name="Hall O."/>
            <person name="Minx P."/>
            <person name="Tomlinson C."/>
            <person name="Mitreva M."/>
            <person name="Nelson J."/>
            <person name="Hou S."/>
            <person name="Wollam A."/>
            <person name="Pepin K.H."/>
            <person name="Johnson M."/>
            <person name="Bhonagiri V."/>
            <person name="Nash W.E."/>
            <person name="Warren W."/>
            <person name="Chinwalla A."/>
            <person name="Mardis E.R."/>
            <person name="Wilson R.K."/>
        </authorList>
    </citation>
    <scope>NUCLEOTIDE SEQUENCE [LARGE SCALE GENOMIC DNA]</scope>
    <source>
        <strain evidence="2">DSM 15176</strain>
    </source>
</reference>
<dbReference type="eggNOG" id="COG1285">
    <property type="taxonomic scope" value="Bacteria"/>
</dbReference>
<keyword evidence="1" id="KW-1133">Transmembrane helix</keyword>
<protein>
    <recommendedName>
        <fullName evidence="4">DUF4956 domain-containing protein</fullName>
    </recommendedName>
</protein>
<sequence>MSKRQILEYLLESNTSISLTQVCLSLAMAVVLGMLLYFVYRKTYRGTVYSKDFNLTLLLVAIITTLVMQAIGSNLALSLGMVGSLSIIRFRTAVKEPRDIAFLFWAIAIGLTCGSEMYLIGLLGSVVLTVVVCLANLDLYDTTTYLLVLRTGTGAVEEKALTEVLKKNTRAWKLRMRNQMADTEEFTYEVSFTRKQSAAALGGQVREAVGADKVRSLNLVSYSGETL</sequence>
<dbReference type="InterPro" id="IPR032531">
    <property type="entry name" value="DUF4956"/>
</dbReference>
<name>D1PPW9_9FIRM</name>
<evidence type="ECO:0008006" key="4">
    <source>
        <dbReference type="Google" id="ProtNLM"/>
    </source>
</evidence>
<proteinExistence type="predicted"/>
<dbReference type="OrthoDB" id="9803265at2"/>
<dbReference type="EMBL" id="ACBY02000029">
    <property type="protein sequence ID" value="EFB75315.1"/>
    <property type="molecule type" value="Genomic_DNA"/>
</dbReference>
<feature type="transmembrane region" description="Helical" evidence="1">
    <location>
        <begin position="126"/>
        <end position="149"/>
    </location>
</feature>
<organism evidence="2 3">
    <name type="scientific">Subdoligranulum variabile DSM 15176</name>
    <dbReference type="NCBI Taxonomy" id="411471"/>
    <lineage>
        <taxon>Bacteria</taxon>
        <taxon>Bacillati</taxon>
        <taxon>Bacillota</taxon>
        <taxon>Clostridia</taxon>
        <taxon>Eubacteriales</taxon>
        <taxon>Oscillospiraceae</taxon>
        <taxon>Subdoligranulum</taxon>
    </lineage>
</organism>
<gene>
    <name evidence="2" type="ORF">SUBVAR_06436</name>
</gene>
<dbReference type="HOGENOM" id="CLU_100966_0_1_9"/>
<dbReference type="Pfam" id="PF16316">
    <property type="entry name" value="DUF4956"/>
    <property type="match status" value="1"/>
</dbReference>
<feature type="transmembrane region" description="Helical" evidence="1">
    <location>
        <begin position="55"/>
        <end position="88"/>
    </location>
</feature>
<evidence type="ECO:0000313" key="3">
    <source>
        <dbReference type="Proteomes" id="UP000003438"/>
    </source>
</evidence>
<keyword evidence="1" id="KW-0472">Membrane</keyword>